<name>A0ACC0F6I4_9ERIC</name>
<reference evidence="1 2" key="1">
    <citation type="journal article" date="2022" name="Plant J.">
        <title>Chromosome-level genome of Camellia lanceoleosa provides a valuable resource for understanding genome evolution and self-incompatibility.</title>
        <authorList>
            <person name="Gong W."/>
            <person name="Xiao S."/>
            <person name="Wang L."/>
            <person name="Liao Z."/>
            <person name="Chang Y."/>
            <person name="Mo W."/>
            <person name="Hu G."/>
            <person name="Li W."/>
            <person name="Zhao G."/>
            <person name="Zhu H."/>
            <person name="Hu X."/>
            <person name="Ji K."/>
            <person name="Xiang X."/>
            <person name="Song Q."/>
            <person name="Yuan D."/>
            <person name="Jin S."/>
            <person name="Zhang L."/>
        </authorList>
    </citation>
    <scope>NUCLEOTIDE SEQUENCE [LARGE SCALE GENOMIC DNA]</scope>
    <source>
        <strain evidence="1">SQ_2022a</strain>
    </source>
</reference>
<accession>A0ACC0F6I4</accession>
<keyword evidence="2" id="KW-1185">Reference proteome</keyword>
<sequence length="246" mass="27535">MLLYIERFDLSAISSLITNLNQLKQFIDDCKSNPSILSDSSLSFFQDYLERTIDALTSSRRIGGHEITQQKKKKKEKTSSANSNPPPSICHIVFPSVTLINPTTTTSLDPKKKETAATSASPNSQKYLVLVDLVIDHFVQVDVARSENAVQANMGLEFQKNKERFVFLKWGSNVFHNKLIVPPGSGIVHQVNLEYLGRVVFNTNGIMYPDSVVGTDSHTTMILGLEVLWSELEELNLRLQCLARHA</sequence>
<dbReference type="Proteomes" id="UP001060215">
    <property type="component" value="Chromosome 11"/>
</dbReference>
<evidence type="ECO:0000313" key="2">
    <source>
        <dbReference type="Proteomes" id="UP001060215"/>
    </source>
</evidence>
<organism evidence="1 2">
    <name type="scientific">Camellia lanceoleosa</name>
    <dbReference type="NCBI Taxonomy" id="1840588"/>
    <lineage>
        <taxon>Eukaryota</taxon>
        <taxon>Viridiplantae</taxon>
        <taxon>Streptophyta</taxon>
        <taxon>Embryophyta</taxon>
        <taxon>Tracheophyta</taxon>
        <taxon>Spermatophyta</taxon>
        <taxon>Magnoliopsida</taxon>
        <taxon>eudicotyledons</taxon>
        <taxon>Gunneridae</taxon>
        <taxon>Pentapetalae</taxon>
        <taxon>asterids</taxon>
        <taxon>Ericales</taxon>
        <taxon>Theaceae</taxon>
        <taxon>Camellia</taxon>
    </lineage>
</organism>
<comment type="caution">
    <text evidence="1">The sequence shown here is derived from an EMBL/GenBank/DDBJ whole genome shotgun (WGS) entry which is preliminary data.</text>
</comment>
<gene>
    <name evidence="1" type="ORF">LOK49_LG15G00264</name>
</gene>
<evidence type="ECO:0000313" key="1">
    <source>
        <dbReference type="EMBL" id="KAI7984225.1"/>
    </source>
</evidence>
<dbReference type="EMBL" id="CM045768">
    <property type="protein sequence ID" value="KAI7984225.1"/>
    <property type="molecule type" value="Genomic_DNA"/>
</dbReference>
<protein>
    <submittedName>
        <fullName evidence="1">Aconitate hydratase 1</fullName>
    </submittedName>
</protein>
<proteinExistence type="predicted"/>